<evidence type="ECO:0000313" key="3">
    <source>
        <dbReference type="Proteomes" id="UP000671399"/>
    </source>
</evidence>
<keyword evidence="3" id="KW-1185">Reference proteome</keyword>
<evidence type="ECO:0008006" key="4">
    <source>
        <dbReference type="Google" id="ProtNLM"/>
    </source>
</evidence>
<dbReference type="Proteomes" id="UP000671399">
    <property type="component" value="Unassembled WGS sequence"/>
</dbReference>
<dbReference type="EMBL" id="JAGFWR010000005">
    <property type="protein sequence ID" value="MBO4161714.1"/>
    <property type="molecule type" value="Genomic_DNA"/>
</dbReference>
<accession>A0ABS3V811</accession>
<reference evidence="2 3" key="1">
    <citation type="submission" date="2021-03" db="EMBL/GenBank/DDBJ databases">
        <authorList>
            <person name="Lee D.-H."/>
        </authorList>
    </citation>
    <scope>NUCLEOTIDE SEQUENCE [LARGE SCALE GENOMIC DNA]</scope>
    <source>
        <strain evidence="2 3">MMS20-R2-23</strain>
    </source>
</reference>
<evidence type="ECO:0000256" key="1">
    <source>
        <dbReference type="SAM" id="MobiDB-lite"/>
    </source>
</evidence>
<name>A0ABS3V811_9ACTN</name>
<evidence type="ECO:0000313" key="2">
    <source>
        <dbReference type="EMBL" id="MBO4161714.1"/>
    </source>
</evidence>
<protein>
    <recommendedName>
        <fullName evidence="4">Apea-like HEPN domain-containing protein</fullName>
    </recommendedName>
</protein>
<feature type="region of interest" description="Disordered" evidence="1">
    <location>
        <begin position="1"/>
        <end position="40"/>
    </location>
</feature>
<comment type="caution">
    <text evidence="2">The sequence shown here is derived from an EMBL/GenBank/DDBJ whole genome shotgun (WGS) entry which is preliminary data.</text>
</comment>
<proteinExistence type="predicted"/>
<gene>
    <name evidence="2" type="ORF">JQN83_12960</name>
</gene>
<organism evidence="2 3">
    <name type="scientific">Micromonospora antibiotica</name>
    <dbReference type="NCBI Taxonomy" id="2807623"/>
    <lineage>
        <taxon>Bacteria</taxon>
        <taxon>Bacillati</taxon>
        <taxon>Actinomycetota</taxon>
        <taxon>Actinomycetes</taxon>
        <taxon>Micromonosporales</taxon>
        <taxon>Micromonosporaceae</taxon>
        <taxon>Micromonospora</taxon>
    </lineage>
</organism>
<sequence>MSRRGRGETGCAVGRRRRSCRAGNTPAVPAGNTRGEVGVTSPGFDERAAAVERLVRAVLGRLASEVGSPRIDRLSDNQHWWRYGQESFVGLRPRAWLMPPDVPIVGWLDRIPEMGAVRASYAADPVLGPRVDALLGTIASRAARNFDWLLIQHVIEPMVLATGSYEFREDVFWRVYAQFELGFGAATVTMVEFLPLNGFESTMPRLELPGGLVLQPMSDGQMDHAINALAVPRVAASGVNGVQVSRLDQWALTRSRVVEVVAGHVDVMPPDTDQFPTLLEPASWLITALRIVCGGSAITTRPLYAQTDDEFPIVRGARAALTSFGAADNARPTHLMSQDAETVRIVYLALGLPAVQQDRSLQVAIRRLVAAGTRNDDGDRLIDLSIAAEALFIQRVNLAGASKGNKIAAGAAQMLSNDPQITADPTEISDFMAEIYRARNAEIHGDGQPYGRLRRLSGVPTESLALAVAEAELVMRRAVHMVLQDHVTAHGLALAAQT</sequence>